<proteinExistence type="inferred from homology"/>
<feature type="domain" description="Enoyl reductase (ER)" evidence="4">
    <location>
        <begin position="9"/>
        <end position="328"/>
    </location>
</feature>
<evidence type="ECO:0000256" key="1">
    <source>
        <dbReference type="ARBA" id="ARBA00008072"/>
    </source>
</evidence>
<gene>
    <name evidence="5" type="ORF">B0A54_11288</name>
</gene>
<dbReference type="OrthoDB" id="3233595at2759"/>
<evidence type="ECO:0000313" key="6">
    <source>
        <dbReference type="Proteomes" id="UP000310066"/>
    </source>
</evidence>
<dbReference type="GO" id="GO:0016651">
    <property type="term" value="F:oxidoreductase activity, acting on NAD(P)H"/>
    <property type="evidence" value="ECO:0007669"/>
    <property type="project" value="InterPro"/>
</dbReference>
<dbReference type="PANTHER" id="PTHR45348:SF5">
    <property type="entry name" value="OXIDOREDUCTASE, PUTATIVE (AFU_ORTHOLOGUE AFUA_8G01420)-RELATED"/>
    <property type="match status" value="1"/>
</dbReference>
<dbReference type="InterPro" id="IPR047122">
    <property type="entry name" value="Trans-enoyl_RdTase-like"/>
</dbReference>
<evidence type="ECO:0000259" key="4">
    <source>
        <dbReference type="SMART" id="SM00829"/>
    </source>
</evidence>
<dbReference type="Gene3D" id="3.40.50.720">
    <property type="entry name" value="NAD(P)-binding Rossmann-like Domain"/>
    <property type="match status" value="1"/>
</dbReference>
<comment type="similarity">
    <text evidence="1">Belongs to the zinc-containing alcohol dehydrogenase family.</text>
</comment>
<protein>
    <recommendedName>
        <fullName evidence="4">Enoyl reductase (ER) domain-containing protein</fullName>
    </recommendedName>
</protein>
<dbReference type="EMBL" id="NAJP01000053">
    <property type="protein sequence ID" value="TKA37303.1"/>
    <property type="molecule type" value="Genomic_DNA"/>
</dbReference>
<sequence length="340" mass="35230">MLEAIVSAGPKVKIVSSHVPKPGPNQVLVKVAVAAANPKDWKVPEWTGKEGNTGDDGAGIVEAVGDKVTEFRKGDRVTGFHKTGGPGGTYGEYALFPEHLTIHIAKDISFEEASTIPLTAATAACGLFESDGGLGLPLPSSPTSETIPLVIYGASGSVGAFAVQLAKKSNIHPLICVAGGGAKTIHHLLDPSKGDTIVDYRKGDEAVTQGIKSALAGKTLKHALDTTSHGSTSANIAKAMTEGGTIARTLGPEGELPHGVKQFQLSVSTVHTPQQEFGAAMFKLFGQGLQQGWLEPRPYEVVRGGLNGVEKALADLKAGKASAVKYVLRIDETDGLDGTA</sequence>
<evidence type="ECO:0000256" key="2">
    <source>
        <dbReference type="ARBA" id="ARBA00011245"/>
    </source>
</evidence>
<reference evidence="5 6" key="1">
    <citation type="submission" date="2017-03" db="EMBL/GenBank/DDBJ databases">
        <title>Genomes of endolithic fungi from Antarctica.</title>
        <authorList>
            <person name="Coleine C."/>
            <person name="Masonjones S."/>
            <person name="Stajich J.E."/>
        </authorList>
    </citation>
    <scope>NUCLEOTIDE SEQUENCE [LARGE SCALE GENOMIC DNA]</scope>
    <source>
        <strain evidence="5 6">CCFEE 5311</strain>
    </source>
</reference>
<dbReference type="CDD" id="cd08249">
    <property type="entry name" value="enoyl_reductase_like"/>
    <property type="match status" value="1"/>
</dbReference>
<evidence type="ECO:0000313" key="5">
    <source>
        <dbReference type="EMBL" id="TKA37303.1"/>
    </source>
</evidence>
<comment type="subunit">
    <text evidence="2">Monomer.</text>
</comment>
<dbReference type="Pfam" id="PF08240">
    <property type="entry name" value="ADH_N"/>
    <property type="match status" value="1"/>
</dbReference>
<dbReference type="AlphaFoldDB" id="A0A4U0UNK6"/>
<dbReference type="Proteomes" id="UP000310066">
    <property type="component" value="Unassembled WGS sequence"/>
</dbReference>
<accession>A0A4U0UNK6</accession>
<comment type="caution">
    <text evidence="5">The sequence shown here is derived from an EMBL/GenBank/DDBJ whole genome shotgun (WGS) entry which is preliminary data.</text>
</comment>
<dbReference type="Gene3D" id="3.90.180.10">
    <property type="entry name" value="Medium-chain alcohol dehydrogenases, catalytic domain"/>
    <property type="match status" value="1"/>
</dbReference>
<dbReference type="SMART" id="SM00829">
    <property type="entry name" value="PKS_ER"/>
    <property type="match status" value="1"/>
</dbReference>
<dbReference type="InterPro" id="IPR036291">
    <property type="entry name" value="NAD(P)-bd_dom_sf"/>
</dbReference>
<name>A0A4U0UNK6_9PEZI</name>
<evidence type="ECO:0000256" key="3">
    <source>
        <dbReference type="ARBA" id="ARBA00023002"/>
    </source>
</evidence>
<dbReference type="SUPFAM" id="SSF51735">
    <property type="entry name" value="NAD(P)-binding Rossmann-fold domains"/>
    <property type="match status" value="1"/>
</dbReference>
<organism evidence="5 6">
    <name type="scientific">Friedmanniomyces endolithicus</name>
    <dbReference type="NCBI Taxonomy" id="329885"/>
    <lineage>
        <taxon>Eukaryota</taxon>
        <taxon>Fungi</taxon>
        <taxon>Dikarya</taxon>
        <taxon>Ascomycota</taxon>
        <taxon>Pezizomycotina</taxon>
        <taxon>Dothideomycetes</taxon>
        <taxon>Dothideomycetidae</taxon>
        <taxon>Mycosphaerellales</taxon>
        <taxon>Teratosphaeriaceae</taxon>
        <taxon>Friedmanniomyces</taxon>
    </lineage>
</organism>
<dbReference type="SUPFAM" id="SSF50129">
    <property type="entry name" value="GroES-like"/>
    <property type="match status" value="1"/>
</dbReference>
<dbReference type="PANTHER" id="PTHR45348">
    <property type="entry name" value="HYPOTHETICAL OXIDOREDUCTASE (EUROFUNG)"/>
    <property type="match status" value="1"/>
</dbReference>
<dbReference type="InterPro" id="IPR013154">
    <property type="entry name" value="ADH-like_N"/>
</dbReference>
<dbReference type="InterPro" id="IPR011032">
    <property type="entry name" value="GroES-like_sf"/>
</dbReference>
<dbReference type="STRING" id="329885.A0A4U0UNK6"/>
<keyword evidence="3" id="KW-0560">Oxidoreductase</keyword>
<dbReference type="InterPro" id="IPR020843">
    <property type="entry name" value="ER"/>
</dbReference>